<evidence type="ECO:0000256" key="2">
    <source>
        <dbReference type="ARBA" id="ARBA00005582"/>
    </source>
</evidence>
<reference evidence="23" key="1">
    <citation type="submission" date="2021-10" db="EMBL/GenBank/DDBJ databases">
        <title>Novel species in genus Arthrobacter.</title>
        <authorList>
            <person name="Liu Y."/>
        </authorList>
    </citation>
    <scope>NUCLEOTIDE SEQUENCE</scope>
    <source>
        <strain evidence="25">zg-Y462</strain>
        <strain evidence="23">Zg-Y462</strain>
    </source>
</reference>
<evidence type="ECO:0000256" key="6">
    <source>
        <dbReference type="ARBA" id="ARBA00022842"/>
    </source>
</evidence>
<evidence type="ECO:0000313" key="25">
    <source>
        <dbReference type="Proteomes" id="UP000829758"/>
    </source>
</evidence>
<name>A0A9X1M6U5_9MICC</name>
<dbReference type="PROSITE" id="PS00893">
    <property type="entry name" value="NUDIX_BOX"/>
    <property type="match status" value="1"/>
</dbReference>
<evidence type="ECO:0000256" key="7">
    <source>
        <dbReference type="ARBA" id="ARBA00024448"/>
    </source>
</evidence>
<comment type="similarity">
    <text evidence="2">Belongs to the Nudix hydrolase family.</text>
</comment>
<dbReference type="Pfam" id="PF00293">
    <property type="entry name" value="NUDIX"/>
    <property type="match status" value="1"/>
</dbReference>
<evidence type="ECO:0000256" key="17">
    <source>
        <dbReference type="ARBA" id="ARBA00032071"/>
    </source>
</evidence>
<dbReference type="GO" id="GO:0046872">
    <property type="term" value="F:metal ion binding"/>
    <property type="evidence" value="ECO:0007669"/>
    <property type="project" value="UniProtKB-KW"/>
</dbReference>
<proteinExistence type="inferred from homology"/>
<sequence length="166" mass="18118">MPAGGVPAFRASPVVLCFLFRNTQDGPQVLMGLKKTGFGLGRVVTLGGHIEAGETPERAAVREVEEESGVVVAEADLQRAGTIEWIFPAAPALDMSTVLFRAQRWEGDPVETEEIRPAWYPAGEMPYARMWPDSAHWMPRLLAGEYFDAVVTIADDNVNVASIVFS</sequence>
<evidence type="ECO:0000256" key="16">
    <source>
        <dbReference type="ARBA" id="ARBA00031927"/>
    </source>
</evidence>
<dbReference type="Proteomes" id="UP001155145">
    <property type="component" value="Unassembled WGS sequence"/>
</dbReference>
<dbReference type="EC" id="3.6.1.56" evidence="11"/>
<comment type="cofactor">
    <cofactor evidence="1">
        <name>Mg(2+)</name>
        <dbReference type="ChEBI" id="CHEBI:18420"/>
    </cofactor>
</comment>
<comment type="catalytic activity">
    <reaction evidence="18">
        <text>N(6)-methyl-ATP + H2O = N(6)-methyl-AMP + diphosphate + H(+)</text>
        <dbReference type="Rhea" id="RHEA:67608"/>
        <dbReference type="ChEBI" id="CHEBI:15377"/>
        <dbReference type="ChEBI" id="CHEBI:15378"/>
        <dbReference type="ChEBI" id="CHEBI:33019"/>
        <dbReference type="ChEBI" id="CHEBI:144842"/>
        <dbReference type="ChEBI" id="CHEBI:172873"/>
    </reaction>
    <physiologicalReaction direction="left-to-right" evidence="18">
        <dbReference type="Rhea" id="RHEA:67609"/>
    </physiologicalReaction>
</comment>
<comment type="catalytic activity">
    <reaction evidence="20">
        <text>N(6)-methyl-dATP + H2O = N(6)-methyl-dAMP + diphosphate + H(+)</text>
        <dbReference type="Rhea" id="RHEA:67604"/>
        <dbReference type="ChEBI" id="CHEBI:15377"/>
        <dbReference type="ChEBI" id="CHEBI:15378"/>
        <dbReference type="ChEBI" id="CHEBI:33019"/>
        <dbReference type="ChEBI" id="CHEBI:169976"/>
        <dbReference type="ChEBI" id="CHEBI:172872"/>
    </reaction>
    <physiologicalReaction direction="left-to-right" evidence="20">
        <dbReference type="Rhea" id="RHEA:67605"/>
    </physiologicalReaction>
</comment>
<dbReference type="GO" id="GO:0005737">
    <property type="term" value="C:cytoplasm"/>
    <property type="evidence" value="ECO:0007669"/>
    <property type="project" value="TreeGrafter"/>
</dbReference>
<dbReference type="CDD" id="cd03427">
    <property type="entry name" value="NUDIX_MTH1_Nudt1"/>
    <property type="match status" value="1"/>
</dbReference>
<dbReference type="InterPro" id="IPR020084">
    <property type="entry name" value="NUDIX_hydrolase_CS"/>
</dbReference>
<feature type="domain" description="Nudix hydrolase" evidence="22">
    <location>
        <begin position="10"/>
        <end position="146"/>
    </location>
</feature>
<evidence type="ECO:0000256" key="5">
    <source>
        <dbReference type="ARBA" id="ARBA00022801"/>
    </source>
</evidence>
<dbReference type="GO" id="GO:0042262">
    <property type="term" value="P:DNA protection"/>
    <property type="evidence" value="ECO:0007669"/>
    <property type="project" value="InterPro"/>
</dbReference>
<gene>
    <name evidence="23" type="ORF">LJ755_04305</name>
    <name evidence="24" type="ORF">MUK71_06390</name>
</gene>
<comment type="catalytic activity">
    <reaction evidence="10">
        <text>2-oxo-ATP + H2O = 2-oxo-AMP + diphosphate + H(+)</text>
        <dbReference type="Rhea" id="RHEA:67392"/>
        <dbReference type="ChEBI" id="CHEBI:15377"/>
        <dbReference type="ChEBI" id="CHEBI:15378"/>
        <dbReference type="ChEBI" id="CHEBI:33019"/>
        <dbReference type="ChEBI" id="CHEBI:71395"/>
        <dbReference type="ChEBI" id="CHEBI:172878"/>
    </reaction>
    <physiologicalReaction direction="left-to-right" evidence="10">
        <dbReference type="Rhea" id="RHEA:67393"/>
    </physiologicalReaction>
</comment>
<dbReference type="PRINTS" id="PR01403">
    <property type="entry name" value="8OXTPHPHTASE"/>
</dbReference>
<evidence type="ECO:0000256" key="3">
    <source>
        <dbReference type="ARBA" id="ARBA00011245"/>
    </source>
</evidence>
<evidence type="ECO:0000256" key="15">
    <source>
        <dbReference type="ARBA" id="ARBA00030682"/>
    </source>
</evidence>
<comment type="catalytic activity">
    <reaction evidence="9">
        <text>8-oxo-dGTP + H2O = 8-oxo-dGMP + diphosphate + H(+)</text>
        <dbReference type="Rhea" id="RHEA:31575"/>
        <dbReference type="ChEBI" id="CHEBI:15377"/>
        <dbReference type="ChEBI" id="CHEBI:15378"/>
        <dbReference type="ChEBI" id="CHEBI:33019"/>
        <dbReference type="ChEBI" id="CHEBI:63224"/>
        <dbReference type="ChEBI" id="CHEBI:77896"/>
    </reaction>
    <physiologicalReaction direction="left-to-right" evidence="9">
        <dbReference type="Rhea" id="RHEA:31576"/>
    </physiologicalReaction>
</comment>
<evidence type="ECO:0000313" key="26">
    <source>
        <dbReference type="Proteomes" id="UP001155145"/>
    </source>
</evidence>
<dbReference type="InterPro" id="IPR015797">
    <property type="entry name" value="NUDIX_hydrolase-like_dom_sf"/>
</dbReference>
<evidence type="ECO:0000313" key="24">
    <source>
        <dbReference type="EMBL" id="UON93233.1"/>
    </source>
</evidence>
<comment type="catalytic activity">
    <reaction evidence="8">
        <text>2-oxo-dATP + H2O = 2-oxo-dAMP + diphosphate + H(+)</text>
        <dbReference type="Rhea" id="RHEA:31583"/>
        <dbReference type="ChEBI" id="CHEBI:15377"/>
        <dbReference type="ChEBI" id="CHEBI:15378"/>
        <dbReference type="ChEBI" id="CHEBI:33019"/>
        <dbReference type="ChEBI" id="CHEBI:63212"/>
        <dbReference type="ChEBI" id="CHEBI:77897"/>
        <dbReference type="EC" id="3.6.1.56"/>
    </reaction>
    <physiologicalReaction direction="left-to-right" evidence="8">
        <dbReference type="Rhea" id="RHEA:31584"/>
    </physiologicalReaction>
</comment>
<dbReference type="InterPro" id="IPR000086">
    <property type="entry name" value="NUDIX_hydrolase_dom"/>
</dbReference>
<organism evidence="23 26">
    <name type="scientific">Arthrobacter zhangbolii</name>
    <dbReference type="NCBI Taxonomy" id="2886936"/>
    <lineage>
        <taxon>Bacteria</taxon>
        <taxon>Bacillati</taxon>
        <taxon>Actinomycetota</taxon>
        <taxon>Actinomycetes</taxon>
        <taxon>Micrococcales</taxon>
        <taxon>Micrococcaceae</taxon>
        <taxon>Arthrobacter</taxon>
    </lineage>
</organism>
<evidence type="ECO:0000256" key="14">
    <source>
        <dbReference type="ARBA" id="ARBA00030634"/>
    </source>
</evidence>
<evidence type="ECO:0000256" key="9">
    <source>
        <dbReference type="ARBA" id="ARBA00024486"/>
    </source>
</evidence>
<dbReference type="EMBL" id="CP094984">
    <property type="protein sequence ID" value="UON93233.1"/>
    <property type="molecule type" value="Genomic_DNA"/>
</dbReference>
<dbReference type="PANTHER" id="PTHR43758">
    <property type="entry name" value="7,8-DIHYDRO-8-OXOGUANINE TRIPHOSPHATASE"/>
    <property type="match status" value="1"/>
</dbReference>
<comment type="function">
    <text evidence="21">Oxidized purine nucleoside triphosphate hydrolase which is a prominent sanitizer of the oxidized nucleotide pool. Catalyzes the hydrolysis of 2-oxo-dATP (2-hydroxy-dATP) into 2-oxo-dAMP. Also has a significant hydrolase activity toward 2-oxo-ATP, 8-oxo-dGTP and 8-oxo-dATP. Through the hydrolysis of oxidized purine nucleoside triphosphates, prevents their incorporation into DNA and the subsequent transversions A:T to C:G and G:C to T:A. Also catalyzes the hydrolysis of methylated purine nucleoside triphosphate preventing their integration into DNA. Through this antimutagenic activity protects cells from oxidative stress.</text>
</comment>
<dbReference type="PANTHER" id="PTHR43758:SF2">
    <property type="entry name" value="OXIDIZED PURINE NUCLEOSIDE TRIPHOSPHATE HYDROLASE"/>
    <property type="match status" value="1"/>
</dbReference>
<dbReference type="Proteomes" id="UP000829758">
    <property type="component" value="Chromosome"/>
</dbReference>
<evidence type="ECO:0000256" key="1">
    <source>
        <dbReference type="ARBA" id="ARBA00001946"/>
    </source>
</evidence>
<keyword evidence="25" id="KW-1185">Reference proteome</keyword>
<comment type="subunit">
    <text evidence="3">Monomer.</text>
</comment>
<evidence type="ECO:0000313" key="23">
    <source>
        <dbReference type="EMBL" id="MCC3271952.1"/>
    </source>
</evidence>
<dbReference type="GO" id="GO:0008413">
    <property type="term" value="F:8-oxo-7,8-dihydroguanosine triphosphate pyrophosphatase activity"/>
    <property type="evidence" value="ECO:0007669"/>
    <property type="project" value="InterPro"/>
</dbReference>
<evidence type="ECO:0000256" key="12">
    <source>
        <dbReference type="ARBA" id="ARBA00026218"/>
    </source>
</evidence>
<evidence type="ECO:0000256" key="13">
    <source>
        <dbReference type="ARBA" id="ARBA00029673"/>
    </source>
</evidence>
<dbReference type="AlphaFoldDB" id="A0A9X1M6U5"/>
<evidence type="ECO:0000256" key="11">
    <source>
        <dbReference type="ARBA" id="ARBA00026103"/>
    </source>
</evidence>
<evidence type="ECO:0000256" key="21">
    <source>
        <dbReference type="ARBA" id="ARBA00053094"/>
    </source>
</evidence>
<keyword evidence="4" id="KW-0479">Metal-binding</keyword>
<protein>
    <recommendedName>
        <fullName evidence="12">Oxidized purine nucleoside triphosphate hydrolase</fullName>
        <ecNumber evidence="11">3.6.1.56</ecNumber>
    </recommendedName>
    <alternativeName>
        <fullName evidence="16">2-hydroxy-dATP diphosphatase</fullName>
    </alternativeName>
    <alternativeName>
        <fullName evidence="15">7,8-dihydro-8-oxoguanine triphosphatase</fullName>
    </alternativeName>
    <alternativeName>
        <fullName evidence="14">8-oxo-dGTPase</fullName>
    </alternativeName>
    <alternativeName>
        <fullName evidence="17">Methylated purine nucleoside triphosphate hydrolase</fullName>
    </alternativeName>
    <alternativeName>
        <fullName evidence="13">Nucleoside diphosphate-linked moiety X motif 1</fullName>
    </alternativeName>
</protein>
<comment type="catalytic activity">
    <reaction evidence="19">
        <text>O(6)-methyl-dGTP + H2O = O(6)-methyl-dGMP + diphosphate + H(+)</text>
        <dbReference type="Rhea" id="RHEA:67600"/>
        <dbReference type="ChEBI" id="CHEBI:15377"/>
        <dbReference type="ChEBI" id="CHEBI:15378"/>
        <dbReference type="ChEBI" id="CHEBI:33019"/>
        <dbReference type="ChEBI" id="CHEBI:169974"/>
        <dbReference type="ChEBI" id="CHEBI:169975"/>
    </reaction>
    <physiologicalReaction direction="left-to-right" evidence="19">
        <dbReference type="Rhea" id="RHEA:67601"/>
    </physiologicalReaction>
</comment>
<comment type="catalytic activity">
    <reaction evidence="7">
        <text>8-oxo-dATP + H2O = 8-oxo-dAMP + diphosphate + H(+)</text>
        <dbReference type="Rhea" id="RHEA:65396"/>
        <dbReference type="ChEBI" id="CHEBI:15377"/>
        <dbReference type="ChEBI" id="CHEBI:15378"/>
        <dbReference type="ChEBI" id="CHEBI:33019"/>
        <dbReference type="ChEBI" id="CHEBI:71361"/>
        <dbReference type="ChEBI" id="CHEBI:172871"/>
    </reaction>
    <physiologicalReaction direction="left-to-right" evidence="7">
        <dbReference type="Rhea" id="RHEA:65397"/>
    </physiologicalReaction>
</comment>
<dbReference type="EMBL" id="JAJFZT010000001">
    <property type="protein sequence ID" value="MCC3271952.1"/>
    <property type="molecule type" value="Genomic_DNA"/>
</dbReference>
<dbReference type="PROSITE" id="PS51462">
    <property type="entry name" value="NUDIX"/>
    <property type="match status" value="1"/>
</dbReference>
<dbReference type="Gene3D" id="3.90.79.10">
    <property type="entry name" value="Nucleoside Triphosphate Pyrophosphohydrolase"/>
    <property type="match status" value="1"/>
</dbReference>
<dbReference type="RefSeq" id="WP_227928067.1">
    <property type="nucleotide sequence ID" value="NZ_CP094984.1"/>
</dbReference>
<evidence type="ECO:0000256" key="19">
    <source>
        <dbReference type="ARBA" id="ARBA00048894"/>
    </source>
</evidence>
<keyword evidence="5" id="KW-0378">Hydrolase</keyword>
<evidence type="ECO:0000256" key="18">
    <source>
        <dbReference type="ARBA" id="ARBA00048002"/>
    </source>
</evidence>
<evidence type="ECO:0000256" key="4">
    <source>
        <dbReference type="ARBA" id="ARBA00022723"/>
    </source>
</evidence>
<dbReference type="GO" id="GO:0008828">
    <property type="term" value="F:dATP diphosphatase activity"/>
    <property type="evidence" value="ECO:0007669"/>
    <property type="project" value="UniProtKB-EC"/>
</dbReference>
<keyword evidence="6" id="KW-0460">Magnesium</keyword>
<evidence type="ECO:0000259" key="22">
    <source>
        <dbReference type="PROSITE" id="PS51462"/>
    </source>
</evidence>
<accession>A0A9X1M6U5</accession>
<evidence type="ECO:0000256" key="20">
    <source>
        <dbReference type="ARBA" id="ARBA00049032"/>
    </source>
</evidence>
<dbReference type="InterPro" id="IPR003563">
    <property type="entry name" value="8ODP"/>
</dbReference>
<evidence type="ECO:0000256" key="10">
    <source>
        <dbReference type="ARBA" id="ARBA00024596"/>
    </source>
</evidence>
<dbReference type="SUPFAM" id="SSF55811">
    <property type="entry name" value="Nudix"/>
    <property type="match status" value="1"/>
</dbReference>
<evidence type="ECO:0000256" key="8">
    <source>
        <dbReference type="ARBA" id="ARBA00024459"/>
    </source>
</evidence>